<dbReference type="Pfam" id="PF03279">
    <property type="entry name" value="Lip_A_acyltrans"/>
    <property type="match status" value="1"/>
</dbReference>
<comment type="subcellular location">
    <subcellularLocation>
        <location evidence="1">Cell inner membrane</location>
    </subcellularLocation>
</comment>
<name>A0A1S8GNI5_9PROT</name>
<evidence type="ECO:0000313" key="8">
    <source>
        <dbReference type="EMBL" id="OOL17396.1"/>
    </source>
</evidence>
<evidence type="ECO:0000256" key="5">
    <source>
        <dbReference type="ARBA" id="ARBA00023136"/>
    </source>
</evidence>
<dbReference type="GO" id="GO:0009247">
    <property type="term" value="P:glycolipid biosynthetic process"/>
    <property type="evidence" value="ECO:0007669"/>
    <property type="project" value="UniProtKB-ARBA"/>
</dbReference>
<evidence type="ECO:0000256" key="3">
    <source>
        <dbReference type="ARBA" id="ARBA00022519"/>
    </source>
</evidence>
<dbReference type="PANTHER" id="PTHR30606">
    <property type="entry name" value="LIPID A BIOSYNTHESIS LAUROYL ACYLTRANSFERASE"/>
    <property type="match status" value="1"/>
</dbReference>
<dbReference type="AlphaFoldDB" id="A0A1S8GNI5"/>
<keyword evidence="6" id="KW-0012">Acyltransferase</keyword>
<proteinExistence type="predicted"/>
<keyword evidence="4" id="KW-0808">Transferase</keyword>
<evidence type="ECO:0000256" key="4">
    <source>
        <dbReference type="ARBA" id="ARBA00022679"/>
    </source>
</evidence>
<dbReference type="GO" id="GO:0005886">
    <property type="term" value="C:plasma membrane"/>
    <property type="evidence" value="ECO:0007669"/>
    <property type="project" value="UniProtKB-SubCell"/>
</dbReference>
<reference evidence="8 9" key="1">
    <citation type="journal article" date="2016" name="PLoS ONE">
        <title>Whole-Genome Sequence Analysis of Bombella intestini LMG 28161T, a Novel Acetic Acid Bacterium Isolated from the Crop of a Red-Tailed Bumble Bee, Bombus lapidarius.</title>
        <authorList>
            <person name="Li L."/>
            <person name="Illeghems K."/>
            <person name="Van Kerrebroeck S."/>
            <person name="Borremans W."/>
            <person name="Cleenwerck I."/>
            <person name="Smagghe G."/>
            <person name="De Vuyst L."/>
            <person name="Vandamme P."/>
        </authorList>
    </citation>
    <scope>NUCLEOTIDE SEQUENCE [LARGE SCALE GENOMIC DNA]</scope>
    <source>
        <strain evidence="8 9">R-52487</strain>
    </source>
</reference>
<keyword evidence="2" id="KW-1003">Cell membrane</keyword>
<accession>A0A1S8GNI5</accession>
<gene>
    <name evidence="8" type="ORF">AL01_08730</name>
</gene>
<dbReference type="OrthoDB" id="9808633at2"/>
<keyword evidence="9" id="KW-1185">Reference proteome</keyword>
<dbReference type="CDD" id="cd07984">
    <property type="entry name" value="LPLAT_LABLAT-like"/>
    <property type="match status" value="1"/>
</dbReference>
<dbReference type="InterPro" id="IPR004960">
    <property type="entry name" value="LipA_acyltrans"/>
</dbReference>
<protein>
    <recommendedName>
        <fullName evidence="10">Acyltransferase</fullName>
    </recommendedName>
</protein>
<dbReference type="RefSeq" id="WP_077397103.1">
    <property type="nucleotide sequence ID" value="NZ_JATM01000005.1"/>
</dbReference>
<evidence type="ECO:0000313" key="9">
    <source>
        <dbReference type="Proteomes" id="UP000200980"/>
    </source>
</evidence>
<keyword evidence="7" id="KW-0812">Transmembrane</keyword>
<evidence type="ECO:0000256" key="1">
    <source>
        <dbReference type="ARBA" id="ARBA00004533"/>
    </source>
</evidence>
<organism evidence="8 9">
    <name type="scientific">Bombella intestini</name>
    <dbReference type="NCBI Taxonomy" id="1539051"/>
    <lineage>
        <taxon>Bacteria</taxon>
        <taxon>Pseudomonadati</taxon>
        <taxon>Pseudomonadota</taxon>
        <taxon>Alphaproteobacteria</taxon>
        <taxon>Acetobacterales</taxon>
        <taxon>Acetobacteraceae</taxon>
        <taxon>Bombella</taxon>
    </lineage>
</organism>
<evidence type="ECO:0000256" key="7">
    <source>
        <dbReference type="SAM" id="Phobius"/>
    </source>
</evidence>
<evidence type="ECO:0000256" key="6">
    <source>
        <dbReference type="ARBA" id="ARBA00023315"/>
    </source>
</evidence>
<dbReference type="STRING" id="1539051.AL01_08730"/>
<keyword evidence="5 7" id="KW-0472">Membrane</keyword>
<sequence length="303" mass="34466">MRRNTWLRPEKGNSLSIRLLIWVALTLGYRFTALLRWPATLYYAAAYPTVRRASWHYLSHLHRAGKLHSPRWTMVLAHIHAYSTNILDRIYLLSGRFPPQNIHITGQDLLHEALQQKTGCIIMGAHIGSFDALRQFGLNASVRFRMLMYRRFIGAASRFIEALAPGFHEDIIELGEPHSMLTALKALRNGEFIGILADRAHDDGRSIPINFLGQDAPIPAGPFHLAQLTGAPVILVSAIRQKNGTYHIACKRLADTLPSETKAASTQTTLVPYMQAYARWMETLCQDHPYAWFNFFDFWEEGL</sequence>
<keyword evidence="3" id="KW-0997">Cell inner membrane</keyword>
<dbReference type="EMBL" id="JATM01000005">
    <property type="protein sequence ID" value="OOL17396.1"/>
    <property type="molecule type" value="Genomic_DNA"/>
</dbReference>
<dbReference type="GO" id="GO:0016746">
    <property type="term" value="F:acyltransferase activity"/>
    <property type="evidence" value="ECO:0007669"/>
    <property type="project" value="UniProtKB-KW"/>
</dbReference>
<evidence type="ECO:0008006" key="10">
    <source>
        <dbReference type="Google" id="ProtNLM"/>
    </source>
</evidence>
<keyword evidence="7" id="KW-1133">Transmembrane helix</keyword>
<evidence type="ECO:0000256" key="2">
    <source>
        <dbReference type="ARBA" id="ARBA00022475"/>
    </source>
</evidence>
<dbReference type="Proteomes" id="UP000200980">
    <property type="component" value="Unassembled WGS sequence"/>
</dbReference>
<dbReference type="PANTHER" id="PTHR30606:SF9">
    <property type="entry name" value="LIPID A BIOSYNTHESIS LAUROYLTRANSFERASE"/>
    <property type="match status" value="1"/>
</dbReference>
<comment type="caution">
    <text evidence="8">The sequence shown here is derived from an EMBL/GenBank/DDBJ whole genome shotgun (WGS) entry which is preliminary data.</text>
</comment>
<feature type="transmembrane region" description="Helical" evidence="7">
    <location>
        <begin position="20"/>
        <end position="39"/>
    </location>
</feature>